<dbReference type="InterPro" id="IPR025110">
    <property type="entry name" value="AMP-bd_C"/>
</dbReference>
<organism evidence="2 3">
    <name type="scientific">Vreelandella olivaria</name>
    <dbReference type="NCBI Taxonomy" id="390919"/>
    <lineage>
        <taxon>Bacteria</taxon>
        <taxon>Pseudomonadati</taxon>
        <taxon>Pseudomonadota</taxon>
        <taxon>Gammaproteobacteria</taxon>
        <taxon>Oceanospirillales</taxon>
        <taxon>Halomonadaceae</taxon>
        <taxon>Vreelandella</taxon>
    </lineage>
</organism>
<sequence length="60" mass="7077">MRQPGVTLEEAKVINHLDGRLAKYKQPKRVFFVDELPRNTMGKVQKNELRKQFNDTYQAT</sequence>
<dbReference type="InterPro" id="IPR045851">
    <property type="entry name" value="AMP-bd_C_sf"/>
</dbReference>
<evidence type="ECO:0000313" key="2">
    <source>
        <dbReference type="EMBL" id="BBI53631.1"/>
    </source>
</evidence>
<name>A0ABM7GRD3_9GAMM</name>
<feature type="domain" description="AMP-binding enzyme C-terminal" evidence="1">
    <location>
        <begin position="9"/>
        <end position="43"/>
    </location>
</feature>
<dbReference type="Pfam" id="PF13193">
    <property type="entry name" value="AMP-binding_C"/>
    <property type="match status" value="1"/>
</dbReference>
<dbReference type="Proteomes" id="UP000289555">
    <property type="component" value="Chromosome"/>
</dbReference>
<evidence type="ECO:0000259" key="1">
    <source>
        <dbReference type="Pfam" id="PF13193"/>
    </source>
</evidence>
<protein>
    <recommendedName>
        <fullName evidence="1">AMP-binding enzyme C-terminal domain-containing protein</fullName>
    </recommendedName>
</protein>
<reference evidence="3" key="1">
    <citation type="journal article" date="2019" name="Microbiol. Resour. Announc.">
        <title>Complete Genome Sequence of Halomonas olivaria, a Moderately Halophilic Bacterium Isolated from Olive Processing Effluents, Obtained by Nanopore Sequencing.</title>
        <authorList>
            <person name="Nagata S."/>
            <person name="Ii K.M."/>
            <person name="Tsukimi T."/>
            <person name="Miura M.C."/>
            <person name="Galipon J."/>
            <person name="Arakawa K."/>
        </authorList>
    </citation>
    <scope>NUCLEOTIDE SEQUENCE [LARGE SCALE GENOMIC DNA]</scope>
    <source>
        <strain evidence="3">TYRC17</strain>
    </source>
</reference>
<proteinExistence type="predicted"/>
<gene>
    <name evidence="2" type="ORF">HORIV_60520</name>
</gene>
<dbReference type="EMBL" id="AP019416">
    <property type="protein sequence ID" value="BBI53631.1"/>
    <property type="molecule type" value="Genomic_DNA"/>
</dbReference>
<accession>A0ABM7GRD3</accession>
<evidence type="ECO:0000313" key="3">
    <source>
        <dbReference type="Proteomes" id="UP000289555"/>
    </source>
</evidence>
<dbReference type="Gene3D" id="3.30.300.30">
    <property type="match status" value="1"/>
</dbReference>
<keyword evidence="3" id="KW-1185">Reference proteome</keyword>
<dbReference type="SUPFAM" id="SSF56801">
    <property type="entry name" value="Acetyl-CoA synthetase-like"/>
    <property type="match status" value="1"/>
</dbReference>